<dbReference type="PANTHER" id="PTHR43284">
    <property type="entry name" value="ASPARAGINE SYNTHETASE (GLUTAMINE-HYDROLYZING)"/>
    <property type="match status" value="1"/>
</dbReference>
<comment type="caution">
    <text evidence="6">The sequence shown here is derived from an EMBL/GenBank/DDBJ whole genome shotgun (WGS) entry which is preliminary data.</text>
</comment>
<evidence type="ECO:0000259" key="5">
    <source>
        <dbReference type="Pfam" id="PF00733"/>
    </source>
</evidence>
<dbReference type="PANTHER" id="PTHR43284:SF1">
    <property type="entry name" value="ASPARAGINE SYNTHETASE"/>
    <property type="match status" value="1"/>
</dbReference>
<evidence type="ECO:0000256" key="3">
    <source>
        <dbReference type="ARBA" id="ARBA00012737"/>
    </source>
</evidence>
<dbReference type="InterPro" id="IPR001962">
    <property type="entry name" value="Asn_synthase"/>
</dbReference>
<dbReference type="InterPro" id="IPR051786">
    <property type="entry name" value="ASN_synthetase/amidase"/>
</dbReference>
<accession>A0ABS9DDR8</accession>
<dbReference type="SUPFAM" id="SSF52402">
    <property type="entry name" value="Adenine nucleotide alpha hydrolases-like"/>
    <property type="match status" value="1"/>
</dbReference>
<evidence type="ECO:0000256" key="4">
    <source>
        <dbReference type="ARBA" id="ARBA00048741"/>
    </source>
</evidence>
<dbReference type="EMBL" id="JAKGAS010000012">
    <property type="protein sequence ID" value="MCF2949899.1"/>
    <property type="molecule type" value="Genomic_DNA"/>
</dbReference>
<dbReference type="PIRSF" id="PIRSF001589">
    <property type="entry name" value="Asn_synthetase_glu-h"/>
    <property type="match status" value="1"/>
</dbReference>
<name>A0ABS9DDR8_9ALTE</name>
<dbReference type="Pfam" id="PF00733">
    <property type="entry name" value="Asn_synthase"/>
    <property type="match status" value="1"/>
</dbReference>
<organism evidence="6 7">
    <name type="scientific">Paraglaciecola algarum</name>
    <dbReference type="NCBI Taxonomy" id="3050085"/>
    <lineage>
        <taxon>Bacteria</taxon>
        <taxon>Pseudomonadati</taxon>
        <taxon>Pseudomonadota</taxon>
        <taxon>Gammaproteobacteria</taxon>
        <taxon>Alteromonadales</taxon>
        <taxon>Alteromonadaceae</taxon>
        <taxon>Paraglaciecola</taxon>
    </lineage>
</organism>
<proteinExistence type="inferred from homology"/>
<reference evidence="6 7" key="1">
    <citation type="submission" date="2022-01" db="EMBL/GenBank/DDBJ databases">
        <title>Paraglaciecola sp. G1-23.</title>
        <authorList>
            <person name="Jin M.S."/>
            <person name="Han D.M."/>
            <person name="Kim H.M."/>
            <person name="Jeon C.O."/>
        </authorList>
    </citation>
    <scope>NUCLEOTIDE SEQUENCE [LARGE SCALE GENOMIC DNA]</scope>
    <source>
        <strain evidence="6 7">G1-23</strain>
    </source>
</reference>
<dbReference type="EC" id="6.3.5.4" evidence="3"/>
<evidence type="ECO:0000313" key="6">
    <source>
        <dbReference type="EMBL" id="MCF2949899.1"/>
    </source>
</evidence>
<evidence type="ECO:0000256" key="1">
    <source>
        <dbReference type="ARBA" id="ARBA00005187"/>
    </source>
</evidence>
<dbReference type="Proteomes" id="UP001521137">
    <property type="component" value="Unassembled WGS sequence"/>
</dbReference>
<gene>
    <name evidence="6" type="ORF">L0668_17400</name>
</gene>
<dbReference type="Gene3D" id="3.40.50.620">
    <property type="entry name" value="HUPs"/>
    <property type="match status" value="1"/>
</dbReference>
<evidence type="ECO:0000313" key="7">
    <source>
        <dbReference type="Proteomes" id="UP001521137"/>
    </source>
</evidence>
<sequence>MFIYISRECSQKCNIYDTNEDTRKTLDFVSQCALKHYAKLDSLVVAQTQQVILFSNCHLDKLQAAISEPVNISPLAELKKSSKNILLGEYSNQTVTPSKSGAGKICTDVALVAHKVGADFDEFAGDCFAKFEQHFYLYGWHSASQSLHVAKSPLNPTPIYWAELPHGLVISYDISLIRDILATPITVSQAGLASWLSGFPNPAVSLFNKIQVLPIGYRVEIDLSLQVNLIKFWDIDPENKVRCNSQDDYAACFFETLSASVQNAMQTENNQLVSQMSGGMDSTSITALANKHAKNINKQVLPLSHIYSQSTDCDEQQLVDDMLGFLKIENSIKMTVDKGQDRDFLSLYPTDIQSPGTVLSPRYVRELALVKQAGANVLLSGNGGDEMCWGHSLAYTQRFKQGDLSVVPEVLKACPKLGMPRLRTSINLFVKPLLPDVLFTLLGRASQLKQSFATPDWLTDKGKELAETASAIDNPFNLDQDPVGYNRYISLKTTSTYNALHSYDKLSRNQRIRVRHPFFDTKVAELSFALPVKQLIQGAYPKWLLRYSMQNELPKSVCWNVKKTTFDQHFGNLVRENASEIRDILQDERLADMGLVNPSILLAEFDTVVASPERPVHVDLLYAILTYSWLQAHFPE</sequence>
<comment type="pathway">
    <text evidence="1">Amino-acid biosynthesis; L-asparagine biosynthesis; L-asparagine from L-aspartate (L-Gln route): step 1/1.</text>
</comment>
<comment type="catalytic activity">
    <reaction evidence="4">
        <text>L-aspartate + L-glutamine + ATP + H2O = L-asparagine + L-glutamate + AMP + diphosphate + H(+)</text>
        <dbReference type="Rhea" id="RHEA:12228"/>
        <dbReference type="ChEBI" id="CHEBI:15377"/>
        <dbReference type="ChEBI" id="CHEBI:15378"/>
        <dbReference type="ChEBI" id="CHEBI:29985"/>
        <dbReference type="ChEBI" id="CHEBI:29991"/>
        <dbReference type="ChEBI" id="CHEBI:30616"/>
        <dbReference type="ChEBI" id="CHEBI:33019"/>
        <dbReference type="ChEBI" id="CHEBI:58048"/>
        <dbReference type="ChEBI" id="CHEBI:58359"/>
        <dbReference type="ChEBI" id="CHEBI:456215"/>
        <dbReference type="EC" id="6.3.5.4"/>
    </reaction>
</comment>
<keyword evidence="7" id="KW-1185">Reference proteome</keyword>
<dbReference type="InterPro" id="IPR014729">
    <property type="entry name" value="Rossmann-like_a/b/a_fold"/>
</dbReference>
<comment type="similarity">
    <text evidence="2">Belongs to the asparagine synthetase family.</text>
</comment>
<protein>
    <recommendedName>
        <fullName evidence="3">asparagine synthase (glutamine-hydrolyzing)</fullName>
        <ecNumber evidence="3">6.3.5.4</ecNumber>
    </recommendedName>
</protein>
<dbReference type="RefSeq" id="WP_235314003.1">
    <property type="nucleotide sequence ID" value="NZ_JAKGAS010000012.1"/>
</dbReference>
<dbReference type="InterPro" id="IPR006426">
    <property type="entry name" value="Asn_synth_AEB"/>
</dbReference>
<feature type="domain" description="Asparagine synthetase" evidence="5">
    <location>
        <begin position="255"/>
        <end position="610"/>
    </location>
</feature>
<evidence type="ECO:0000256" key="2">
    <source>
        <dbReference type="ARBA" id="ARBA00005752"/>
    </source>
</evidence>